<dbReference type="EMBL" id="JAPFFF010000003">
    <property type="protein sequence ID" value="KAK8894507.1"/>
    <property type="molecule type" value="Genomic_DNA"/>
</dbReference>
<comment type="caution">
    <text evidence="2">The sequence shown here is derived from an EMBL/GenBank/DDBJ whole genome shotgun (WGS) entry which is preliminary data.</text>
</comment>
<organism evidence="2 3">
    <name type="scientific">Tritrichomonas musculus</name>
    <dbReference type="NCBI Taxonomy" id="1915356"/>
    <lineage>
        <taxon>Eukaryota</taxon>
        <taxon>Metamonada</taxon>
        <taxon>Parabasalia</taxon>
        <taxon>Tritrichomonadida</taxon>
        <taxon>Tritrichomonadidae</taxon>
        <taxon>Tritrichomonas</taxon>
    </lineage>
</organism>
<feature type="transmembrane region" description="Helical" evidence="1">
    <location>
        <begin position="134"/>
        <end position="154"/>
    </location>
</feature>
<evidence type="ECO:0000256" key="1">
    <source>
        <dbReference type="SAM" id="Phobius"/>
    </source>
</evidence>
<evidence type="ECO:0000313" key="2">
    <source>
        <dbReference type="EMBL" id="KAK8894507.1"/>
    </source>
</evidence>
<keyword evidence="1" id="KW-0812">Transmembrane</keyword>
<feature type="transmembrane region" description="Helical" evidence="1">
    <location>
        <begin position="77"/>
        <end position="97"/>
    </location>
</feature>
<feature type="transmembrane region" description="Helical" evidence="1">
    <location>
        <begin position="20"/>
        <end position="36"/>
    </location>
</feature>
<reference evidence="2 3" key="1">
    <citation type="submission" date="2024-04" db="EMBL/GenBank/DDBJ databases">
        <title>Tritrichomonas musculus Genome.</title>
        <authorList>
            <person name="Alves-Ferreira E."/>
            <person name="Grigg M."/>
            <person name="Lorenzi H."/>
            <person name="Galac M."/>
        </authorList>
    </citation>
    <scope>NUCLEOTIDE SEQUENCE [LARGE SCALE GENOMIC DNA]</scope>
    <source>
        <strain evidence="2 3">EAF2021</strain>
    </source>
</reference>
<keyword evidence="3" id="KW-1185">Reference proteome</keyword>
<feature type="transmembrane region" description="Helical" evidence="1">
    <location>
        <begin position="48"/>
        <end position="65"/>
    </location>
</feature>
<accession>A0ABR2KUB3</accession>
<name>A0ABR2KUB3_9EUKA</name>
<gene>
    <name evidence="2" type="ORF">M9Y10_022941</name>
</gene>
<protein>
    <submittedName>
        <fullName evidence="2">Uncharacterized protein</fullName>
    </submittedName>
</protein>
<dbReference type="Proteomes" id="UP001470230">
    <property type="component" value="Unassembled WGS sequence"/>
</dbReference>
<proteinExistence type="predicted"/>
<keyword evidence="1" id="KW-0472">Membrane</keyword>
<keyword evidence="1" id="KW-1133">Transmembrane helix</keyword>
<sequence length="288" mass="33592">MLNIFNLFNSWVHYIDSVNRFPVLFMIDSISCCYLVRSLKIKNPMYSLVLTLIMAVTPDSLGSYFMHGTVAVLTDQYLAPIHFLIWIIFNFAPYDILYKTVKRISPILSVFIGFNEGRETVIGIDIANKLYKFWVYKITFAVLFASAKFIIFSFTGRCMLQRLRSPGPIFFETATCAIFYYFFTAQFEFDIKIQIDSTRSFNLKRFLGSISKETARFISIHIAVLLRLIQHWVKDETYSGLWKEFENKFGAFIPYYGKTWILQKRVIISRRRPSLSIHTSSGAFQISD</sequence>
<evidence type="ECO:0000313" key="3">
    <source>
        <dbReference type="Proteomes" id="UP001470230"/>
    </source>
</evidence>